<reference evidence="9 10" key="1">
    <citation type="submission" date="2020-08" db="EMBL/GenBank/DDBJ databases">
        <title>Genomic Encyclopedia of Type Strains, Phase IV (KMG-IV): sequencing the most valuable type-strain genomes for metagenomic binning, comparative biology and taxonomic classification.</title>
        <authorList>
            <person name="Goeker M."/>
        </authorList>
    </citation>
    <scope>NUCLEOTIDE SEQUENCE [LARGE SCALE GENOMIC DNA]</scope>
    <source>
        <strain evidence="9 10">DSM 19979</strain>
    </source>
</reference>
<keyword evidence="6 8" id="KW-1133">Transmembrane helix</keyword>
<dbReference type="Pfam" id="PF01032">
    <property type="entry name" value="FecCD"/>
    <property type="match status" value="1"/>
</dbReference>
<gene>
    <name evidence="9" type="ORF">GGQ83_003192</name>
</gene>
<dbReference type="Proteomes" id="UP000553193">
    <property type="component" value="Unassembled WGS sequence"/>
</dbReference>
<keyword evidence="10" id="KW-1185">Reference proteome</keyword>
<feature type="transmembrane region" description="Helical" evidence="8">
    <location>
        <begin position="298"/>
        <end position="317"/>
    </location>
</feature>
<keyword evidence="7 8" id="KW-0472">Membrane</keyword>
<dbReference type="EMBL" id="JACIDJ010000006">
    <property type="protein sequence ID" value="MBB3899732.1"/>
    <property type="molecule type" value="Genomic_DNA"/>
</dbReference>
<dbReference type="GO" id="GO:0022857">
    <property type="term" value="F:transmembrane transporter activity"/>
    <property type="evidence" value="ECO:0007669"/>
    <property type="project" value="InterPro"/>
</dbReference>
<dbReference type="SUPFAM" id="SSF81345">
    <property type="entry name" value="ABC transporter involved in vitamin B12 uptake, BtuC"/>
    <property type="match status" value="1"/>
</dbReference>
<dbReference type="PANTHER" id="PTHR30472:SF25">
    <property type="entry name" value="ABC TRANSPORTER PERMEASE PROTEIN MJ0876-RELATED"/>
    <property type="match status" value="1"/>
</dbReference>
<evidence type="ECO:0000256" key="2">
    <source>
        <dbReference type="ARBA" id="ARBA00007935"/>
    </source>
</evidence>
<dbReference type="InterPro" id="IPR000522">
    <property type="entry name" value="ABC_transptr_permease_BtuC"/>
</dbReference>
<evidence type="ECO:0000256" key="5">
    <source>
        <dbReference type="ARBA" id="ARBA00022692"/>
    </source>
</evidence>
<proteinExistence type="inferred from homology"/>
<dbReference type="PANTHER" id="PTHR30472">
    <property type="entry name" value="FERRIC ENTEROBACTIN TRANSPORT SYSTEM PERMEASE PROTEIN"/>
    <property type="match status" value="1"/>
</dbReference>
<feature type="transmembrane region" description="Helical" evidence="8">
    <location>
        <begin position="51"/>
        <end position="71"/>
    </location>
</feature>
<comment type="caution">
    <text evidence="9">The sequence shown here is derived from an EMBL/GenBank/DDBJ whole genome shotgun (WGS) entry which is preliminary data.</text>
</comment>
<feature type="transmembrane region" description="Helical" evidence="8">
    <location>
        <begin position="78"/>
        <end position="99"/>
    </location>
</feature>
<feature type="transmembrane region" description="Helical" evidence="8">
    <location>
        <begin position="187"/>
        <end position="206"/>
    </location>
</feature>
<evidence type="ECO:0000256" key="1">
    <source>
        <dbReference type="ARBA" id="ARBA00004651"/>
    </source>
</evidence>
<evidence type="ECO:0000313" key="10">
    <source>
        <dbReference type="Proteomes" id="UP000553193"/>
    </source>
</evidence>
<accession>A0A840AFQ1</accession>
<sequence>MIAWLLPPLGLLAGLMLGAVTLTPAEAWSLLADPTQPLGQLLWQWRLPRVLAAGCVGALLALGGAVFQGVFRNPLAEPYLLGSAGGAAVGATVALLVALPLPQWLSLPMLAFCGAWGATWLVLALARLADGTSVATLLLAGVAVAALLGAVRSFLMLALSDETVSLQAVLAWALGGVQTPSWPELAVLAALTAAALALCLALARGLDLLGLGEAVAESFGLPVRRFVALAVLAGAFVVAVSVVWGGLVGFVGLMAPHLARWTSGPLHRGLLPRAAAIGAGLAMLCDGAARALLPPAEIPLGLVTAAIGAPFFLLVLAREARRG</sequence>
<comment type="similarity">
    <text evidence="2">Belongs to the binding-protein-dependent transport system permease family. FecCD subfamily.</text>
</comment>
<dbReference type="InterPro" id="IPR037294">
    <property type="entry name" value="ABC_BtuC-like"/>
</dbReference>
<organism evidence="9 10">
    <name type="scientific">Roseococcus suduntuyensis</name>
    <dbReference type="NCBI Taxonomy" id="455361"/>
    <lineage>
        <taxon>Bacteria</taxon>
        <taxon>Pseudomonadati</taxon>
        <taxon>Pseudomonadota</taxon>
        <taxon>Alphaproteobacteria</taxon>
        <taxon>Acetobacterales</taxon>
        <taxon>Roseomonadaceae</taxon>
        <taxon>Roseococcus</taxon>
    </lineage>
</organism>
<dbReference type="Gene3D" id="1.10.3470.10">
    <property type="entry name" value="ABC transporter involved in vitamin B12 uptake, BtuC"/>
    <property type="match status" value="1"/>
</dbReference>
<evidence type="ECO:0000256" key="3">
    <source>
        <dbReference type="ARBA" id="ARBA00022448"/>
    </source>
</evidence>
<evidence type="ECO:0000256" key="7">
    <source>
        <dbReference type="ARBA" id="ARBA00023136"/>
    </source>
</evidence>
<feature type="transmembrane region" description="Helical" evidence="8">
    <location>
        <begin position="105"/>
        <end position="125"/>
    </location>
</feature>
<keyword evidence="4" id="KW-1003">Cell membrane</keyword>
<keyword evidence="5 8" id="KW-0812">Transmembrane</keyword>
<protein>
    <submittedName>
        <fullName evidence="9">Iron complex transport system permease protein</fullName>
    </submittedName>
</protein>
<evidence type="ECO:0000256" key="6">
    <source>
        <dbReference type="ARBA" id="ARBA00022989"/>
    </source>
</evidence>
<dbReference type="GO" id="GO:0005886">
    <property type="term" value="C:plasma membrane"/>
    <property type="evidence" value="ECO:0007669"/>
    <property type="project" value="UniProtKB-SubCell"/>
</dbReference>
<comment type="subcellular location">
    <subcellularLocation>
        <location evidence="1">Cell membrane</location>
        <topology evidence="1">Multi-pass membrane protein</topology>
    </subcellularLocation>
</comment>
<dbReference type="CDD" id="cd06550">
    <property type="entry name" value="TM_ABC_iron-siderophores_like"/>
    <property type="match status" value="1"/>
</dbReference>
<dbReference type="AlphaFoldDB" id="A0A840AFQ1"/>
<feature type="transmembrane region" description="Helical" evidence="8">
    <location>
        <begin position="226"/>
        <end position="253"/>
    </location>
</feature>
<evidence type="ECO:0000256" key="4">
    <source>
        <dbReference type="ARBA" id="ARBA00022475"/>
    </source>
</evidence>
<name>A0A840AFQ1_9PROT</name>
<feature type="transmembrane region" description="Helical" evidence="8">
    <location>
        <begin position="137"/>
        <end position="158"/>
    </location>
</feature>
<evidence type="ECO:0000256" key="8">
    <source>
        <dbReference type="SAM" id="Phobius"/>
    </source>
</evidence>
<dbReference type="RefSeq" id="WP_184385773.1">
    <property type="nucleotide sequence ID" value="NZ_JACIDJ010000006.1"/>
</dbReference>
<keyword evidence="3" id="KW-0813">Transport</keyword>
<evidence type="ECO:0000313" key="9">
    <source>
        <dbReference type="EMBL" id="MBB3899732.1"/>
    </source>
</evidence>